<gene>
    <name evidence="1" type="ORF">D1B31_13770</name>
</gene>
<dbReference type="EMBL" id="QWEG01000008">
    <property type="protein sequence ID" value="RHW39026.1"/>
    <property type="molecule type" value="Genomic_DNA"/>
</dbReference>
<organism evidence="1 2">
    <name type="scientific">Neobacillus notoginsengisoli</name>
    <dbReference type="NCBI Taxonomy" id="1578198"/>
    <lineage>
        <taxon>Bacteria</taxon>
        <taxon>Bacillati</taxon>
        <taxon>Bacillota</taxon>
        <taxon>Bacilli</taxon>
        <taxon>Bacillales</taxon>
        <taxon>Bacillaceae</taxon>
        <taxon>Neobacillus</taxon>
    </lineage>
</organism>
<evidence type="ECO:0000313" key="1">
    <source>
        <dbReference type="EMBL" id="RHW39026.1"/>
    </source>
</evidence>
<comment type="caution">
    <text evidence="1">The sequence shown here is derived from an EMBL/GenBank/DDBJ whole genome shotgun (WGS) entry which is preliminary data.</text>
</comment>
<dbReference type="Proteomes" id="UP000284416">
    <property type="component" value="Unassembled WGS sequence"/>
</dbReference>
<proteinExistence type="predicted"/>
<name>A0A417YSV3_9BACI</name>
<dbReference type="OrthoDB" id="1859753at2"/>
<reference evidence="1 2" key="1">
    <citation type="journal article" date="2017" name="Int. J. Syst. Evol. Microbiol.">
        <title>Bacillus notoginsengisoli sp. nov., a novel bacterium isolated from the rhizosphere of Panax notoginseng.</title>
        <authorList>
            <person name="Zhang M.Y."/>
            <person name="Cheng J."/>
            <person name="Cai Y."/>
            <person name="Zhang T.Y."/>
            <person name="Wu Y.Y."/>
            <person name="Manikprabhu D."/>
            <person name="Li W.J."/>
            <person name="Zhang Y.X."/>
        </authorList>
    </citation>
    <scope>NUCLEOTIDE SEQUENCE [LARGE SCALE GENOMIC DNA]</scope>
    <source>
        <strain evidence="1 2">JCM 30743</strain>
    </source>
</reference>
<evidence type="ECO:0000313" key="2">
    <source>
        <dbReference type="Proteomes" id="UP000284416"/>
    </source>
</evidence>
<sequence>MKRLTTPSKNKSYTVEESAIQPALGGYTGEAIDKLAGFENFYEAIQSQQLEIEKELEKLRAQDKSRTVRFKQLLANKLSNNNILIQLKTYGIE</sequence>
<dbReference type="AlphaFoldDB" id="A0A417YSV3"/>
<keyword evidence="2" id="KW-1185">Reference proteome</keyword>
<accession>A0A417YSV3</accession>
<protein>
    <submittedName>
        <fullName evidence="1">Uncharacterized protein</fullName>
    </submittedName>
</protein>
<dbReference type="RefSeq" id="WP_118921359.1">
    <property type="nucleotide sequence ID" value="NZ_QWEG01000008.1"/>
</dbReference>